<evidence type="ECO:0000313" key="13">
    <source>
        <dbReference type="Proteomes" id="UP000241462"/>
    </source>
</evidence>
<evidence type="ECO:0000256" key="6">
    <source>
        <dbReference type="ARBA" id="ARBA00023139"/>
    </source>
</evidence>
<dbReference type="PANTHER" id="PTHR22883:SF288">
    <property type="entry name" value="PALMITOYLTRANSFERASE SWF1"/>
    <property type="match status" value="1"/>
</dbReference>
<dbReference type="PROSITE" id="PS50216">
    <property type="entry name" value="DHHC"/>
    <property type="match status" value="1"/>
</dbReference>
<feature type="transmembrane region" description="Helical" evidence="10">
    <location>
        <begin position="249"/>
        <end position="278"/>
    </location>
</feature>
<evidence type="ECO:0000256" key="3">
    <source>
        <dbReference type="ARBA" id="ARBA00022692"/>
    </source>
</evidence>
<dbReference type="InParanoid" id="A0A2T3ALY7"/>
<keyword evidence="8 10" id="KW-0012">Acyltransferase</keyword>
<comment type="catalytic activity">
    <reaction evidence="9 10">
        <text>L-cysteinyl-[protein] + hexadecanoyl-CoA = S-hexadecanoyl-L-cysteinyl-[protein] + CoA</text>
        <dbReference type="Rhea" id="RHEA:36683"/>
        <dbReference type="Rhea" id="RHEA-COMP:10131"/>
        <dbReference type="Rhea" id="RHEA-COMP:11032"/>
        <dbReference type="ChEBI" id="CHEBI:29950"/>
        <dbReference type="ChEBI" id="CHEBI:57287"/>
        <dbReference type="ChEBI" id="CHEBI:57379"/>
        <dbReference type="ChEBI" id="CHEBI:74151"/>
        <dbReference type="EC" id="2.3.1.225"/>
    </reaction>
</comment>
<evidence type="ECO:0000256" key="7">
    <source>
        <dbReference type="ARBA" id="ARBA00023288"/>
    </source>
</evidence>
<dbReference type="GO" id="GO:0005794">
    <property type="term" value="C:Golgi apparatus"/>
    <property type="evidence" value="ECO:0007669"/>
    <property type="project" value="TreeGrafter"/>
</dbReference>
<sequence length="417" mass="47653">MHALKALVVAILVISFMTFVAFFGRLPALRNTPISWLHGFMWNTVPSAFLAVDRRITGGRLSRAMRRFGNYMMYERHPTVLIFFIALLIGGEVMYLPTVWPLLHATQRFTVAIVVICPYVFLWLSASADPGYITPENHVVQMAQYPYDFAMFHPGSHCRTCQLLKPARSKHCSICKHCIGKADHHCIFINNCVGAGNLHWFMLLLFSTAVLLMYGTCLGLSLLSLAIKLRYPDFSMWPPAAVNYDWNTYFLIMSLALQSNVGMGAVTLLTLLTAPLVWGLWAYNMYMIWAGTTTNESLKWSDWKFDIDDGFAFSRRMSPTREKDLRFEPAWTKWPVETDSIMVRTENGPPRADSTNIPGEGEWTQVTSLKEVDNLYDLGFWDNLRDVFWPRYRFASGSGVPVDGRIGRGRQRERRQG</sequence>
<comment type="domain">
    <text evidence="10">The DHHC domain is required for palmitoyltransferase activity.</text>
</comment>
<dbReference type="PANTHER" id="PTHR22883">
    <property type="entry name" value="ZINC FINGER DHHC DOMAIN CONTAINING PROTEIN"/>
    <property type="match status" value="1"/>
</dbReference>
<dbReference type="GO" id="GO:0006612">
    <property type="term" value="P:protein targeting to membrane"/>
    <property type="evidence" value="ECO:0007669"/>
    <property type="project" value="TreeGrafter"/>
</dbReference>
<comment type="similarity">
    <text evidence="10">Belongs to the DHHC palmitoyltransferase family.</text>
</comment>
<dbReference type="Proteomes" id="UP000241462">
    <property type="component" value="Unassembled WGS sequence"/>
</dbReference>
<organism evidence="12 13">
    <name type="scientific">Coniella lustricola</name>
    <dbReference type="NCBI Taxonomy" id="2025994"/>
    <lineage>
        <taxon>Eukaryota</taxon>
        <taxon>Fungi</taxon>
        <taxon>Dikarya</taxon>
        <taxon>Ascomycota</taxon>
        <taxon>Pezizomycotina</taxon>
        <taxon>Sordariomycetes</taxon>
        <taxon>Sordariomycetidae</taxon>
        <taxon>Diaporthales</taxon>
        <taxon>Schizoparmaceae</taxon>
        <taxon>Coniella</taxon>
    </lineage>
</organism>
<keyword evidence="5 10" id="KW-0472">Membrane</keyword>
<evidence type="ECO:0000256" key="4">
    <source>
        <dbReference type="ARBA" id="ARBA00022989"/>
    </source>
</evidence>
<protein>
    <recommendedName>
        <fullName evidence="10">Palmitoyltransferase</fullName>
        <ecNumber evidence="10">2.3.1.225</ecNumber>
    </recommendedName>
</protein>
<dbReference type="InterPro" id="IPR001594">
    <property type="entry name" value="Palmitoyltrfase_DHHC"/>
</dbReference>
<dbReference type="GO" id="GO:0005783">
    <property type="term" value="C:endoplasmic reticulum"/>
    <property type="evidence" value="ECO:0007669"/>
    <property type="project" value="TreeGrafter"/>
</dbReference>
<dbReference type="Pfam" id="PF01529">
    <property type="entry name" value="DHHC"/>
    <property type="match status" value="1"/>
</dbReference>
<feature type="transmembrane region" description="Helical" evidence="10">
    <location>
        <begin position="108"/>
        <end position="126"/>
    </location>
</feature>
<keyword evidence="6" id="KW-0564">Palmitate</keyword>
<evidence type="ECO:0000259" key="11">
    <source>
        <dbReference type="Pfam" id="PF01529"/>
    </source>
</evidence>
<feature type="transmembrane region" description="Helical" evidence="10">
    <location>
        <begin position="73"/>
        <end position="96"/>
    </location>
</feature>
<dbReference type="OrthoDB" id="9909019at2759"/>
<feature type="transmembrane region" description="Helical" evidence="10">
    <location>
        <begin position="203"/>
        <end position="229"/>
    </location>
</feature>
<evidence type="ECO:0000256" key="5">
    <source>
        <dbReference type="ARBA" id="ARBA00023136"/>
    </source>
</evidence>
<reference evidence="12 13" key="1">
    <citation type="journal article" date="2018" name="Mycol. Prog.">
        <title>Coniella lustricola, a new species from submerged detritus.</title>
        <authorList>
            <person name="Raudabaugh D.B."/>
            <person name="Iturriaga T."/>
            <person name="Carver A."/>
            <person name="Mondo S."/>
            <person name="Pangilinan J."/>
            <person name="Lipzen A."/>
            <person name="He G."/>
            <person name="Amirebrahimi M."/>
            <person name="Grigoriev I.V."/>
            <person name="Miller A.N."/>
        </authorList>
    </citation>
    <scope>NUCLEOTIDE SEQUENCE [LARGE SCALE GENOMIC DNA]</scope>
    <source>
        <strain evidence="12 13">B22-T-1</strain>
    </source>
</reference>
<dbReference type="EMBL" id="KZ678375">
    <property type="protein sequence ID" value="PSS03415.1"/>
    <property type="molecule type" value="Genomic_DNA"/>
</dbReference>
<name>A0A2T3ALY7_9PEZI</name>
<comment type="subcellular location">
    <subcellularLocation>
        <location evidence="1">Membrane</location>
        <topology evidence="1">Multi-pass membrane protein</topology>
    </subcellularLocation>
</comment>
<dbReference type="InterPro" id="IPR039859">
    <property type="entry name" value="PFA4/ZDH16/20/ERF2-like"/>
</dbReference>
<feature type="transmembrane region" description="Helical" evidence="10">
    <location>
        <begin position="7"/>
        <end position="28"/>
    </location>
</feature>
<evidence type="ECO:0000256" key="9">
    <source>
        <dbReference type="ARBA" id="ARBA00048048"/>
    </source>
</evidence>
<keyword evidence="13" id="KW-1185">Reference proteome</keyword>
<keyword evidence="7" id="KW-0449">Lipoprotein</keyword>
<evidence type="ECO:0000313" key="12">
    <source>
        <dbReference type="EMBL" id="PSS03415.1"/>
    </source>
</evidence>
<dbReference type="GO" id="GO:0016020">
    <property type="term" value="C:membrane"/>
    <property type="evidence" value="ECO:0007669"/>
    <property type="project" value="UniProtKB-SubCell"/>
</dbReference>
<feature type="domain" description="Palmitoyltransferase DHHC" evidence="11">
    <location>
        <begin position="154"/>
        <end position="300"/>
    </location>
</feature>
<keyword evidence="2 10" id="KW-0808">Transferase</keyword>
<dbReference type="EC" id="2.3.1.225" evidence="10"/>
<evidence type="ECO:0000256" key="1">
    <source>
        <dbReference type="ARBA" id="ARBA00004141"/>
    </source>
</evidence>
<dbReference type="AlphaFoldDB" id="A0A2T3ALY7"/>
<accession>A0A2T3ALY7</accession>
<keyword evidence="4 10" id="KW-1133">Transmembrane helix</keyword>
<feature type="transmembrane region" description="Helical" evidence="10">
    <location>
        <begin position="34"/>
        <end position="52"/>
    </location>
</feature>
<gene>
    <name evidence="12" type="ORF">BD289DRAFT_421210</name>
</gene>
<dbReference type="GO" id="GO:0019706">
    <property type="term" value="F:protein-cysteine S-palmitoyltransferase activity"/>
    <property type="evidence" value="ECO:0007669"/>
    <property type="project" value="UniProtKB-EC"/>
</dbReference>
<keyword evidence="3 10" id="KW-0812">Transmembrane</keyword>
<proteinExistence type="inferred from homology"/>
<evidence type="ECO:0000256" key="2">
    <source>
        <dbReference type="ARBA" id="ARBA00022679"/>
    </source>
</evidence>
<evidence type="ECO:0000256" key="8">
    <source>
        <dbReference type="ARBA" id="ARBA00023315"/>
    </source>
</evidence>
<dbReference type="STRING" id="2025994.A0A2T3ALY7"/>
<evidence type="ECO:0000256" key="10">
    <source>
        <dbReference type="RuleBase" id="RU079119"/>
    </source>
</evidence>